<dbReference type="KEGG" id="ajg:KKR91_04145"/>
<dbReference type="AlphaFoldDB" id="A0A975M8G8"/>
<dbReference type="PROSITE" id="PS51257">
    <property type="entry name" value="PROKAR_LIPOPROTEIN"/>
    <property type="match status" value="1"/>
</dbReference>
<name>A0A975M8G8_9MICC</name>
<evidence type="ECO:0000256" key="2">
    <source>
        <dbReference type="SAM" id="SignalP"/>
    </source>
</evidence>
<dbReference type="CDD" id="cd08494">
    <property type="entry name" value="PBP2_NikA_DppA_OppA_like_6"/>
    <property type="match status" value="1"/>
</dbReference>
<organism evidence="4 5">
    <name type="scientific">Arthrobacter jiangjiafuii</name>
    <dbReference type="NCBI Taxonomy" id="2817475"/>
    <lineage>
        <taxon>Bacteria</taxon>
        <taxon>Bacillati</taxon>
        <taxon>Actinomycetota</taxon>
        <taxon>Actinomycetes</taxon>
        <taxon>Micrococcales</taxon>
        <taxon>Micrococcaceae</taxon>
        <taxon>Arthrobacter</taxon>
    </lineage>
</organism>
<dbReference type="GO" id="GO:1904680">
    <property type="term" value="F:peptide transmembrane transporter activity"/>
    <property type="evidence" value="ECO:0007669"/>
    <property type="project" value="TreeGrafter"/>
</dbReference>
<protein>
    <submittedName>
        <fullName evidence="4">ABC transporter substrate-binding protein</fullName>
    </submittedName>
</protein>
<dbReference type="SUPFAM" id="SSF53850">
    <property type="entry name" value="Periplasmic binding protein-like II"/>
    <property type="match status" value="1"/>
</dbReference>
<feature type="chain" id="PRO_5039051170" evidence="2">
    <location>
        <begin position="24"/>
        <end position="512"/>
    </location>
</feature>
<dbReference type="Gene3D" id="3.10.105.10">
    <property type="entry name" value="Dipeptide-binding Protein, Domain 3"/>
    <property type="match status" value="1"/>
</dbReference>
<dbReference type="Proteomes" id="UP000676885">
    <property type="component" value="Chromosome"/>
</dbReference>
<gene>
    <name evidence="4" type="ORF">KKR91_04145</name>
</gene>
<dbReference type="InterPro" id="IPR030678">
    <property type="entry name" value="Peptide/Ni-bd"/>
</dbReference>
<dbReference type="GO" id="GO:0043190">
    <property type="term" value="C:ATP-binding cassette (ABC) transporter complex"/>
    <property type="evidence" value="ECO:0007669"/>
    <property type="project" value="InterPro"/>
</dbReference>
<accession>A0A975M8G8</accession>
<dbReference type="InterPro" id="IPR000914">
    <property type="entry name" value="SBP_5_dom"/>
</dbReference>
<reference evidence="4 5" key="1">
    <citation type="submission" date="2021-05" db="EMBL/GenBank/DDBJ databases">
        <title>Novel species in genus Arthrobacter.</title>
        <authorList>
            <person name="Zhang G."/>
        </authorList>
    </citation>
    <scope>NUCLEOTIDE SEQUENCE [LARGE SCALE GENOMIC DNA]</scope>
    <source>
        <strain evidence="5">zg-ZUI227</strain>
    </source>
</reference>
<dbReference type="InterPro" id="IPR039424">
    <property type="entry name" value="SBP_5"/>
</dbReference>
<dbReference type="GO" id="GO:0042597">
    <property type="term" value="C:periplasmic space"/>
    <property type="evidence" value="ECO:0007669"/>
    <property type="project" value="UniProtKB-ARBA"/>
</dbReference>
<dbReference type="GO" id="GO:0015833">
    <property type="term" value="P:peptide transport"/>
    <property type="evidence" value="ECO:0007669"/>
    <property type="project" value="TreeGrafter"/>
</dbReference>
<evidence type="ECO:0000259" key="3">
    <source>
        <dbReference type="Pfam" id="PF00496"/>
    </source>
</evidence>
<dbReference type="Gene3D" id="3.40.190.10">
    <property type="entry name" value="Periplasmic binding protein-like II"/>
    <property type="match status" value="1"/>
</dbReference>
<keyword evidence="1 2" id="KW-0732">Signal</keyword>
<sequence>MRRIPARSSAAALLLAAALTLSACSAGSGGGSSDAGADAAGQDGGTTGVVVALTGEPANLDFTTTAGAAIPQALMANVYEGLVEIDQDGQIQPLLAQSWDISEDRTTYTFTLEPGVMFNNGAAFTADDVKFSLERVKSDWVSSLKAKMDVVDTVTVLSDTEVEVQLSRPSNAWLFDLGTPVGAMFDESGVADLASTAVGTGPFTIESWKRGESIGFAARDDYWGEAPKVQTATLRYFADAVATTNALRSGDVDVVYNMQAPELLPTFEGDDAFTVLEGTSNGEIVLSMNNARAPFNDVRVRQAVLHAVDRQAVLDTAWSGYGTLVGAPVPPTDPYYEDLNNTYPYDPDKARALLAEAGAENLDIAFTVPTRPYATSVSEIVVSQLAEVGINATIESAEFPAVWLDTVFTRHDYDMSVVLAVESRDVLTMFNNPDYYLGYDNSKIKDAAAAADAADEAGYVSGMQDVVRTINDDAAAGVLFLFPNIVVAKAGVTGLPANSVTEALDLGAVGWQ</sequence>
<evidence type="ECO:0000313" key="4">
    <source>
        <dbReference type="EMBL" id="QWC11634.1"/>
    </source>
</evidence>
<dbReference type="Pfam" id="PF00496">
    <property type="entry name" value="SBP_bac_5"/>
    <property type="match status" value="1"/>
</dbReference>
<dbReference type="PIRSF" id="PIRSF002741">
    <property type="entry name" value="MppA"/>
    <property type="match status" value="1"/>
</dbReference>
<dbReference type="PANTHER" id="PTHR30290:SF38">
    <property type="entry name" value="D,D-DIPEPTIDE-BINDING PERIPLASMIC PROTEIN DDPA-RELATED"/>
    <property type="match status" value="1"/>
</dbReference>
<evidence type="ECO:0000313" key="5">
    <source>
        <dbReference type="Proteomes" id="UP000676885"/>
    </source>
</evidence>
<feature type="domain" description="Solute-binding protein family 5" evidence="3">
    <location>
        <begin position="90"/>
        <end position="418"/>
    </location>
</feature>
<evidence type="ECO:0000256" key="1">
    <source>
        <dbReference type="ARBA" id="ARBA00022729"/>
    </source>
</evidence>
<dbReference type="RefSeq" id="WP_210230727.1">
    <property type="nucleotide sequence ID" value="NZ_CP076022.1"/>
</dbReference>
<proteinExistence type="predicted"/>
<dbReference type="PANTHER" id="PTHR30290">
    <property type="entry name" value="PERIPLASMIC BINDING COMPONENT OF ABC TRANSPORTER"/>
    <property type="match status" value="1"/>
</dbReference>
<feature type="signal peptide" evidence="2">
    <location>
        <begin position="1"/>
        <end position="23"/>
    </location>
</feature>
<keyword evidence="5" id="KW-1185">Reference proteome</keyword>
<dbReference type="EMBL" id="CP076022">
    <property type="protein sequence ID" value="QWC11634.1"/>
    <property type="molecule type" value="Genomic_DNA"/>
</dbReference>